<dbReference type="PROSITE" id="PS50026">
    <property type="entry name" value="EGF_3"/>
    <property type="match status" value="34"/>
</dbReference>
<evidence type="ECO:0000256" key="23">
    <source>
        <dbReference type="ARBA" id="ARBA00023136"/>
    </source>
</evidence>
<evidence type="ECO:0000259" key="47">
    <source>
        <dbReference type="PROSITE" id="PS50258"/>
    </source>
</evidence>
<comment type="catalytic activity">
    <reaction evidence="37">
        <text>1-eicosanoyl-sn-glycero-3-phosphate + (9Z)-octadecenoyl-CoA = 1-eicosanoyl-2-(9Z)-octadecenoyl-sn-glycero-3-phosphate + CoA</text>
        <dbReference type="Rhea" id="RHEA:37183"/>
        <dbReference type="ChEBI" id="CHEBI:57287"/>
        <dbReference type="ChEBI" id="CHEBI:57387"/>
        <dbReference type="ChEBI" id="CHEBI:74583"/>
        <dbReference type="ChEBI" id="CHEBI:74584"/>
    </reaction>
    <physiologicalReaction direction="left-to-right" evidence="37">
        <dbReference type="Rhea" id="RHEA:37184"/>
    </physiologicalReaction>
</comment>
<keyword evidence="15" id="KW-0732">Signal</keyword>
<feature type="domain" description="EGF-like" evidence="46">
    <location>
        <begin position="909"/>
        <end position="944"/>
    </location>
</feature>
<feature type="disulfide bond" evidence="42">
    <location>
        <begin position="1544"/>
        <end position="1561"/>
    </location>
</feature>
<feature type="repeat" description="ANK" evidence="41">
    <location>
        <begin position="2192"/>
        <end position="2224"/>
    </location>
</feature>
<dbReference type="InterPro" id="IPR035993">
    <property type="entry name" value="Notch-like_dom_sf"/>
</dbReference>
<comment type="catalytic activity">
    <reaction evidence="4">
        <text>1-(9Z-octadecenoyl)-sn-glycero-3-phosphate + tetradecanoyl-CoA = 1-(9Z)-octadecenoyl-2-tetradecanoyl-sn-glycero-3-phosphate + CoA</text>
        <dbReference type="Rhea" id="RHEA:37171"/>
        <dbReference type="ChEBI" id="CHEBI:57287"/>
        <dbReference type="ChEBI" id="CHEBI:57385"/>
        <dbReference type="ChEBI" id="CHEBI:74544"/>
        <dbReference type="ChEBI" id="CHEBI:74579"/>
    </reaction>
    <physiologicalReaction direction="left-to-right" evidence="4">
        <dbReference type="Rhea" id="RHEA:37172"/>
    </physiologicalReaction>
</comment>
<feature type="domain" description="EGF-like" evidence="46">
    <location>
        <begin position="1059"/>
        <end position="1095"/>
    </location>
</feature>
<dbReference type="SMART" id="SM00181">
    <property type="entry name" value="EGF"/>
    <property type="match status" value="35"/>
</dbReference>
<feature type="disulfide bond" evidence="42">
    <location>
        <begin position="1125"/>
        <end position="1134"/>
    </location>
</feature>
<feature type="disulfide bond" evidence="42">
    <location>
        <begin position="1106"/>
        <end position="1123"/>
    </location>
</feature>
<feature type="disulfide bond" evidence="42">
    <location>
        <begin position="859"/>
        <end position="868"/>
    </location>
</feature>
<feature type="domain" description="EGF-like" evidence="46">
    <location>
        <begin position="563"/>
        <end position="601"/>
    </location>
</feature>
<dbReference type="InterPro" id="IPR008297">
    <property type="entry name" value="Notch"/>
</dbReference>
<evidence type="ECO:0000256" key="41">
    <source>
        <dbReference type="PROSITE-ProRule" id="PRU00023"/>
    </source>
</evidence>
<evidence type="ECO:0000256" key="31">
    <source>
        <dbReference type="ARBA" id="ARBA00047814"/>
    </source>
</evidence>
<dbReference type="GO" id="GO:0038023">
    <property type="term" value="F:signaling receptor activity"/>
    <property type="evidence" value="ECO:0007669"/>
    <property type="project" value="InterPro"/>
</dbReference>
<feature type="disulfide bond" evidence="42">
    <location>
        <begin position="1563"/>
        <end position="1572"/>
    </location>
</feature>
<comment type="catalytic activity">
    <reaction evidence="36">
        <text>1-(9Z-octadecenoyl)-sn-glycero-3-phosphate + (9Z,12Z)-octadecadienoyl-CoA = 1-(9Z)-octadecenoyl-2-(9Z,12Z)-octadecadienoyl-sn-glycero-3-phosphate + CoA</text>
        <dbReference type="Rhea" id="RHEA:37159"/>
        <dbReference type="ChEBI" id="CHEBI:57287"/>
        <dbReference type="ChEBI" id="CHEBI:57383"/>
        <dbReference type="ChEBI" id="CHEBI:74544"/>
        <dbReference type="ChEBI" id="CHEBI:74563"/>
    </reaction>
    <physiologicalReaction direction="left-to-right" evidence="36">
        <dbReference type="Rhea" id="RHEA:37160"/>
    </physiologicalReaction>
</comment>
<feature type="disulfide bond" evidence="42">
    <location>
        <begin position="1163"/>
        <end position="1172"/>
    </location>
</feature>
<comment type="catalytic activity">
    <reaction evidence="38">
        <text>1-(9Z-octadecenoyl)-sn-glycero-3-phosphate + (9Z)-octadecenoyl-CoA = 1,2-di-(9Z-octadecenoyl)-sn-glycero-3-phosphate + CoA</text>
        <dbReference type="Rhea" id="RHEA:37131"/>
        <dbReference type="ChEBI" id="CHEBI:57287"/>
        <dbReference type="ChEBI" id="CHEBI:57387"/>
        <dbReference type="ChEBI" id="CHEBI:74544"/>
        <dbReference type="ChEBI" id="CHEBI:74546"/>
    </reaction>
    <physiologicalReaction direction="left-to-right" evidence="38">
        <dbReference type="Rhea" id="RHEA:37132"/>
    </physiologicalReaction>
</comment>
<dbReference type="SUPFAM" id="SSF90193">
    <property type="entry name" value="Notch domain"/>
    <property type="match status" value="3"/>
</dbReference>
<feature type="compositionally biased region" description="Polar residues" evidence="44">
    <location>
        <begin position="2727"/>
        <end position="2747"/>
    </location>
</feature>
<feature type="disulfide bond" evidence="42">
    <location>
        <begin position="436"/>
        <end position="445"/>
    </location>
</feature>
<feature type="disulfide bond" evidence="42">
    <location>
        <begin position="1315"/>
        <end position="1324"/>
    </location>
</feature>
<dbReference type="FunFam" id="2.10.25.10:FF:000146">
    <property type="entry name" value="Putative neurogenic locus notch"/>
    <property type="match status" value="1"/>
</dbReference>
<evidence type="ECO:0000256" key="3">
    <source>
        <dbReference type="ARBA" id="ARBA00000816"/>
    </source>
</evidence>
<protein>
    <recommendedName>
        <fullName evidence="43">1-acyl-sn-glycerol-3-phosphate acyltransferase</fullName>
        <ecNumber evidence="43">2.3.1.51</ecNumber>
    </recommendedName>
</protein>
<evidence type="ECO:0000256" key="13">
    <source>
        <dbReference type="ARBA" id="ARBA00022692"/>
    </source>
</evidence>
<evidence type="ECO:0000313" key="48">
    <source>
        <dbReference type="EMBL" id="CAH2316714.1"/>
    </source>
</evidence>
<dbReference type="InterPro" id="IPR009030">
    <property type="entry name" value="Growth_fac_rcpt_cys_sf"/>
</dbReference>
<comment type="subcellular location">
    <subcellularLocation>
        <location evidence="7">Cell membrane</location>
        <topology evidence="7">Single-pass type I membrane protein</topology>
    </subcellularLocation>
    <subcellularLocation>
        <location evidence="6">Nucleus</location>
    </subcellularLocation>
</comment>
<feature type="disulfide bond" evidence="42">
    <location>
        <begin position="1047"/>
        <end position="1056"/>
    </location>
</feature>
<dbReference type="PROSITE" id="PS50088">
    <property type="entry name" value="ANK_REPEAT"/>
    <property type="match status" value="4"/>
</dbReference>
<dbReference type="InterPro" id="IPR018097">
    <property type="entry name" value="EGF_Ca-bd_CS"/>
</dbReference>
<dbReference type="GO" id="GO:0035282">
    <property type="term" value="P:segmentation"/>
    <property type="evidence" value="ECO:0007669"/>
    <property type="project" value="UniProtKB-ARBA"/>
</dbReference>
<dbReference type="InterPro" id="IPR000152">
    <property type="entry name" value="EGF-type_Asp/Asn_hydroxyl_site"/>
</dbReference>
<evidence type="ECO:0000256" key="10">
    <source>
        <dbReference type="ARBA" id="ARBA00022475"/>
    </source>
</evidence>
<dbReference type="SMART" id="SM01334">
    <property type="entry name" value="DUF3454"/>
    <property type="match status" value="1"/>
</dbReference>
<keyword evidence="10" id="KW-1003">Cell membrane</keyword>
<feature type="domain" description="EGF-like" evidence="46">
    <location>
        <begin position="1575"/>
        <end position="1614"/>
    </location>
</feature>
<dbReference type="SUPFAM" id="SSF48403">
    <property type="entry name" value="Ankyrin repeat"/>
    <property type="match status" value="1"/>
</dbReference>
<dbReference type="NCBIfam" id="TIGR00530">
    <property type="entry name" value="AGP_acyltrn"/>
    <property type="match status" value="1"/>
</dbReference>
<evidence type="ECO:0000313" key="49">
    <source>
        <dbReference type="Proteomes" id="UP001295444"/>
    </source>
</evidence>
<dbReference type="FunFam" id="2.10.25.10:FF:000455">
    <property type="entry name" value="neurogenic locus notch homolog protein 3"/>
    <property type="match status" value="1"/>
</dbReference>
<evidence type="ECO:0000256" key="9">
    <source>
        <dbReference type="ARBA" id="ARBA00022473"/>
    </source>
</evidence>
<evidence type="ECO:0000256" key="36">
    <source>
        <dbReference type="ARBA" id="ARBA00049345"/>
    </source>
</evidence>
<dbReference type="SMART" id="SM00563">
    <property type="entry name" value="PlsC"/>
    <property type="match status" value="1"/>
</dbReference>
<evidence type="ECO:0000256" key="42">
    <source>
        <dbReference type="PROSITE-ProRule" id="PRU00076"/>
    </source>
</evidence>
<feature type="domain" description="EGF-like" evidence="46">
    <location>
        <begin position="1616"/>
        <end position="1652"/>
    </location>
</feature>
<feature type="disulfide bond" evidence="42">
    <location>
        <begin position="913"/>
        <end position="923"/>
    </location>
</feature>
<evidence type="ECO:0000256" key="7">
    <source>
        <dbReference type="ARBA" id="ARBA00004251"/>
    </source>
</evidence>
<feature type="domain" description="EGF-like" evidence="46">
    <location>
        <begin position="486"/>
        <end position="523"/>
    </location>
</feature>
<feature type="domain" description="EGF-like" evidence="46">
    <location>
        <begin position="371"/>
        <end position="409"/>
    </location>
</feature>
<dbReference type="InterPro" id="IPR000800">
    <property type="entry name" value="Notch_dom"/>
</dbReference>
<comment type="similarity">
    <text evidence="43">Belongs to the 1-acyl-sn-glycerol-3-phosphate acyltransferase family.</text>
</comment>
<dbReference type="PROSITE" id="PS01187">
    <property type="entry name" value="EGF_CA"/>
    <property type="match status" value="10"/>
</dbReference>
<dbReference type="FunFam" id="2.10.25.10:FF:000472">
    <property type="entry name" value="Uncharacterized protein, isoform A"/>
    <property type="match status" value="2"/>
</dbReference>
<dbReference type="CDD" id="cd21702">
    <property type="entry name" value="JMTM_Notch1"/>
    <property type="match status" value="1"/>
</dbReference>
<dbReference type="GO" id="GO:0009986">
    <property type="term" value="C:cell surface"/>
    <property type="evidence" value="ECO:0007669"/>
    <property type="project" value="TreeGrafter"/>
</dbReference>
<feature type="domain" description="EGF-like" evidence="46">
    <location>
        <begin position="603"/>
        <end position="639"/>
    </location>
</feature>
<dbReference type="PROSITE" id="PS00010">
    <property type="entry name" value="ASX_HYDROXYL"/>
    <property type="match status" value="23"/>
</dbReference>
<dbReference type="Pfam" id="PF07645">
    <property type="entry name" value="EGF_CA"/>
    <property type="match status" value="4"/>
</dbReference>
<keyword evidence="43" id="KW-0594">Phospholipid biosynthesis</keyword>
<feature type="transmembrane region" description="Helical" evidence="45">
    <location>
        <begin position="5"/>
        <end position="26"/>
    </location>
</feature>
<evidence type="ECO:0000256" key="22">
    <source>
        <dbReference type="ARBA" id="ARBA00023043"/>
    </source>
</evidence>
<dbReference type="SMART" id="SM01339">
    <property type="entry name" value="NODP"/>
    <property type="match status" value="1"/>
</dbReference>
<dbReference type="PRINTS" id="PR01984">
    <property type="entry name" value="NOTCH1"/>
</dbReference>
<dbReference type="GO" id="GO:0005737">
    <property type="term" value="C:cytoplasm"/>
    <property type="evidence" value="ECO:0007669"/>
    <property type="project" value="UniProtKB-ARBA"/>
</dbReference>
<feature type="disulfide bond" evidence="42">
    <location>
        <begin position="972"/>
        <end position="981"/>
    </location>
</feature>
<evidence type="ECO:0000256" key="14">
    <source>
        <dbReference type="ARBA" id="ARBA00022723"/>
    </source>
</evidence>
<dbReference type="GO" id="GO:0005634">
    <property type="term" value="C:nucleus"/>
    <property type="evidence" value="ECO:0007669"/>
    <property type="project" value="UniProtKB-SubCell"/>
</dbReference>
<feature type="binding site" evidence="39">
    <location>
        <position position="703"/>
    </location>
    <ligand>
        <name>Ca(2+)</name>
        <dbReference type="ChEBI" id="CHEBI:29108"/>
        <label>1</label>
    </ligand>
</feature>
<feature type="disulfide bond" evidence="42">
    <location>
        <begin position="1439"/>
        <end position="1448"/>
    </location>
</feature>
<comment type="catalytic activity">
    <reaction evidence="1">
        <text>(11Z)-octadecenoyl-CoA + 1-(9Z-octadecenoyl)-sn-glycero-3-phosphate = 1-(9Z)-octadecenoyl-2-(11Z)-octadecenoyl-sn-glycero-3-phosphate + CoA</text>
        <dbReference type="Rhea" id="RHEA:37603"/>
        <dbReference type="ChEBI" id="CHEBI:57287"/>
        <dbReference type="ChEBI" id="CHEBI:74544"/>
        <dbReference type="ChEBI" id="CHEBI:75121"/>
        <dbReference type="ChEBI" id="CHEBI:75122"/>
    </reaction>
    <physiologicalReaction direction="left-to-right" evidence="1">
        <dbReference type="Rhea" id="RHEA:37604"/>
    </physiologicalReaction>
</comment>
<dbReference type="SMART" id="SM01338">
    <property type="entry name" value="NOD"/>
    <property type="match status" value="1"/>
</dbReference>
<feature type="region of interest" description="Disordered" evidence="44">
    <location>
        <begin position="2723"/>
        <end position="2795"/>
    </location>
</feature>
<feature type="domain" description="EGF-like" evidence="46">
    <location>
        <begin position="796"/>
        <end position="832"/>
    </location>
</feature>
<keyword evidence="11 42" id="KW-0245">EGF-like domain</keyword>
<feature type="disulfide bond" evidence="42">
    <location>
        <begin position="629"/>
        <end position="638"/>
    </location>
</feature>
<comment type="catalytic activity">
    <reaction evidence="31">
        <text>1-tetradecanoyl-sn-glycerol 3-phosphate + (9Z)-octadecenoyl-CoA = 1-tetradecanoyl-2-(9Z)-octadecenoyl-sn-glycero-3-phosphate + CoA</text>
        <dbReference type="Rhea" id="RHEA:37187"/>
        <dbReference type="ChEBI" id="CHEBI:57287"/>
        <dbReference type="ChEBI" id="CHEBI:57387"/>
        <dbReference type="ChEBI" id="CHEBI:72683"/>
        <dbReference type="ChEBI" id="CHEBI:74586"/>
    </reaction>
    <physiologicalReaction direction="left-to-right" evidence="31">
        <dbReference type="Rhea" id="RHEA:37188"/>
    </physiologicalReaction>
</comment>
<dbReference type="InterPro" id="IPR036770">
    <property type="entry name" value="Ankyrin_rpt-contain_sf"/>
</dbReference>
<feature type="repeat" description="ANK" evidence="41">
    <location>
        <begin position="2325"/>
        <end position="2357"/>
    </location>
</feature>
<evidence type="ECO:0000256" key="6">
    <source>
        <dbReference type="ARBA" id="ARBA00004123"/>
    </source>
</evidence>
<dbReference type="GO" id="GO:0048568">
    <property type="term" value="P:embryonic organ development"/>
    <property type="evidence" value="ECO:0007669"/>
    <property type="project" value="UniProtKB-ARBA"/>
</dbReference>
<feature type="disulfide bond" evidence="42">
    <location>
        <begin position="668"/>
        <end position="677"/>
    </location>
</feature>
<evidence type="ECO:0000256" key="33">
    <source>
        <dbReference type="ARBA" id="ARBA00048293"/>
    </source>
</evidence>
<keyword evidence="19" id="KW-0914">Notch signaling pathway</keyword>
<dbReference type="PROSITE" id="PS01186">
    <property type="entry name" value="EGF_2"/>
    <property type="match status" value="26"/>
</dbReference>
<keyword evidence="21" id="KW-0805">Transcription regulation</keyword>
<dbReference type="InterPro" id="IPR000742">
    <property type="entry name" value="EGF"/>
</dbReference>
<dbReference type="GO" id="GO:0048863">
    <property type="term" value="P:stem cell differentiation"/>
    <property type="evidence" value="ECO:0007669"/>
    <property type="project" value="UniProtKB-ARBA"/>
</dbReference>
<dbReference type="FunFam" id="3.30.70.3310:FF:000003">
    <property type="entry name" value="Neurogenic locus notch 1"/>
    <property type="match status" value="1"/>
</dbReference>
<feature type="binding site" evidence="39">
    <location>
        <position position="775"/>
    </location>
    <ligand>
        <name>Ca(2+)</name>
        <dbReference type="ChEBI" id="CHEBI:29108"/>
        <label>3</label>
    </ligand>
</feature>
<feature type="domain" description="EGF-like" evidence="46">
    <location>
        <begin position="525"/>
        <end position="561"/>
    </location>
</feature>
<dbReference type="PANTHER" id="PTHR45836">
    <property type="entry name" value="SLIT HOMOLOG"/>
    <property type="match status" value="1"/>
</dbReference>
<feature type="domain" description="EGF-like" evidence="46">
    <location>
        <begin position="720"/>
        <end position="756"/>
    </location>
</feature>
<feature type="binding site" evidence="39">
    <location>
        <position position="700"/>
    </location>
    <ligand>
        <name>Ca(2+)</name>
        <dbReference type="ChEBI" id="CHEBI:29108"/>
        <label>1</label>
    </ligand>
</feature>
<feature type="domain" description="EGF-like" evidence="46">
    <location>
        <begin position="1655"/>
        <end position="1693"/>
    </location>
</feature>
<dbReference type="Pfam" id="PF00066">
    <property type="entry name" value="Notch"/>
    <property type="match status" value="3"/>
</dbReference>
<keyword evidence="43" id="KW-0012">Acyltransferase</keyword>
<feature type="repeat" description="ANK" evidence="41">
    <location>
        <begin position="2292"/>
        <end position="2324"/>
    </location>
</feature>
<dbReference type="FunFam" id="2.10.25.10:FF:000080">
    <property type="entry name" value="Neurogenic locus notch 1"/>
    <property type="match status" value="2"/>
</dbReference>
<gene>
    <name evidence="48" type="ORF">PECUL_23A034684</name>
</gene>
<keyword evidence="49" id="KW-1185">Reference proteome</keyword>
<dbReference type="PIRSF" id="PIRSF002279">
    <property type="entry name" value="Notch"/>
    <property type="match status" value="1"/>
</dbReference>
<feature type="domain" description="EGF-like" evidence="46">
    <location>
        <begin position="410"/>
        <end position="446"/>
    </location>
</feature>
<dbReference type="InterPro" id="IPR024600">
    <property type="entry name" value="Notch_C"/>
</dbReference>
<keyword evidence="16" id="KW-0677">Repeat</keyword>
<dbReference type="PROSITE" id="PS00022">
    <property type="entry name" value="EGF_1"/>
    <property type="match status" value="33"/>
</dbReference>
<dbReference type="GO" id="GO:0007219">
    <property type="term" value="P:Notch signaling pathway"/>
    <property type="evidence" value="ECO:0007669"/>
    <property type="project" value="UniProtKB-KW"/>
</dbReference>
<comment type="catalytic activity">
    <reaction evidence="35">
        <text>pentadecanoyl-CoA + 1-(9Z-octadecenoyl)-sn-glycero-3-phosphate = 1-(9Z)-octadecenoyl-2-pentadecanoyl-sn-glycero-3-phosphate + CoA</text>
        <dbReference type="Rhea" id="RHEA:37175"/>
        <dbReference type="ChEBI" id="CHEBI:57287"/>
        <dbReference type="ChEBI" id="CHEBI:74309"/>
        <dbReference type="ChEBI" id="CHEBI:74544"/>
        <dbReference type="ChEBI" id="CHEBI:74578"/>
    </reaction>
    <physiologicalReaction direction="left-to-right" evidence="35">
        <dbReference type="Rhea" id="RHEA:37176"/>
    </physiologicalReaction>
</comment>
<feature type="disulfide bond" evidence="42">
    <location>
        <begin position="513"/>
        <end position="522"/>
    </location>
</feature>
<feature type="disulfide bond" evidence="42">
    <location>
        <begin position="1604"/>
        <end position="1613"/>
    </location>
</feature>
<keyword evidence="12" id="KW-0037">Angiogenesis</keyword>
<comment type="catalytic activity">
    <reaction evidence="34">
        <text>heptadecanoyl-CoA + 1-(9Z-octadecenoyl)-sn-glycero-3-phosphate = 1-(9Z)-octadecenoyl-2-heptadecanoyl-sn-glycero-3-phosphate + CoA</text>
        <dbReference type="Rhea" id="RHEA:37155"/>
        <dbReference type="ChEBI" id="CHEBI:57287"/>
        <dbReference type="ChEBI" id="CHEBI:74307"/>
        <dbReference type="ChEBI" id="CHEBI:74544"/>
        <dbReference type="ChEBI" id="CHEBI:74558"/>
    </reaction>
    <physiologicalReaction direction="left-to-right" evidence="34">
        <dbReference type="Rhea" id="RHEA:37156"/>
    </physiologicalReaction>
</comment>
<evidence type="ECO:0000256" key="4">
    <source>
        <dbReference type="ARBA" id="ARBA00001783"/>
    </source>
</evidence>
<dbReference type="FunFam" id="2.10.25.10:FF:000127">
    <property type="entry name" value="Neurogenic locus notch protein 1"/>
    <property type="match status" value="2"/>
</dbReference>
<dbReference type="FunFam" id="2.10.25.10:FF:000092">
    <property type="entry name" value="Neurogenic locus notch protein 1"/>
    <property type="match status" value="1"/>
</dbReference>
<feature type="disulfide bond" evidence="40">
    <location>
        <begin position="767"/>
        <end position="782"/>
    </location>
</feature>
<evidence type="ECO:0000256" key="24">
    <source>
        <dbReference type="ARBA" id="ARBA00023157"/>
    </source>
</evidence>
<dbReference type="FunFam" id="2.10.25.10:FF:000151">
    <property type="entry name" value="FAT atypical cadherin 4"/>
    <property type="match status" value="1"/>
</dbReference>
<dbReference type="CDD" id="cd00054">
    <property type="entry name" value="EGF_CA"/>
    <property type="match status" value="32"/>
</dbReference>
<feature type="domain" description="EGF-like" evidence="46">
    <location>
        <begin position="1413"/>
        <end position="1449"/>
    </location>
</feature>
<dbReference type="FunFam" id="2.10.25.10:FF:000125">
    <property type="entry name" value="Neurogenic locus notch protein-like"/>
    <property type="match status" value="1"/>
</dbReference>
<organism evidence="48 49">
    <name type="scientific">Pelobates cultripes</name>
    <name type="common">Western spadefoot toad</name>
    <dbReference type="NCBI Taxonomy" id="61616"/>
    <lineage>
        <taxon>Eukaryota</taxon>
        <taxon>Metazoa</taxon>
        <taxon>Chordata</taxon>
        <taxon>Craniata</taxon>
        <taxon>Vertebrata</taxon>
        <taxon>Euteleostomi</taxon>
        <taxon>Amphibia</taxon>
        <taxon>Batrachia</taxon>
        <taxon>Anura</taxon>
        <taxon>Pelobatoidea</taxon>
        <taxon>Pelobatidae</taxon>
        <taxon>Pelobates</taxon>
    </lineage>
</organism>
<evidence type="ECO:0000256" key="21">
    <source>
        <dbReference type="ARBA" id="ARBA00023015"/>
    </source>
</evidence>
<keyword evidence="29" id="KW-0539">Nucleus</keyword>
<evidence type="ECO:0000256" key="18">
    <source>
        <dbReference type="ARBA" id="ARBA00022837"/>
    </source>
</evidence>
<evidence type="ECO:0000256" key="11">
    <source>
        <dbReference type="ARBA" id="ARBA00022536"/>
    </source>
</evidence>
<feature type="domain" description="EGF-like" evidence="46">
    <location>
        <begin position="1097"/>
        <end position="1135"/>
    </location>
</feature>
<feature type="domain" description="EGF-like" evidence="46">
    <location>
        <begin position="1021"/>
        <end position="1057"/>
    </location>
</feature>
<feature type="disulfide bond" evidence="42">
    <location>
        <begin position="474"/>
        <end position="483"/>
    </location>
</feature>
<evidence type="ECO:0000256" key="43">
    <source>
        <dbReference type="RuleBase" id="RU361267"/>
    </source>
</evidence>
<feature type="disulfide bond" evidence="42">
    <location>
        <begin position="1642"/>
        <end position="1651"/>
    </location>
</feature>
<comment type="catalytic activity">
    <reaction evidence="3">
        <text>1-(9Z-octadecenoyl)-sn-glycero-3-phosphate + hexadecanoyl-CoA = 1-(9Z)-octadecenoyl-2-hexadecanoyl-sn-glycero-3-phosphate + CoA</text>
        <dbReference type="Rhea" id="RHEA:37143"/>
        <dbReference type="ChEBI" id="CHEBI:57287"/>
        <dbReference type="ChEBI" id="CHEBI:57379"/>
        <dbReference type="ChEBI" id="CHEBI:74544"/>
        <dbReference type="ChEBI" id="CHEBI:74551"/>
    </reaction>
    <physiologicalReaction direction="left-to-right" evidence="3">
        <dbReference type="Rhea" id="RHEA:37144"/>
    </physiologicalReaction>
</comment>
<keyword evidence="26" id="KW-0804">Transcription</keyword>
<feature type="domain" description="EGF-like" evidence="46">
    <location>
        <begin position="1489"/>
        <end position="1533"/>
    </location>
</feature>
<feature type="domain" description="EGF-like" evidence="46">
    <location>
        <begin position="758"/>
        <end position="794"/>
    </location>
</feature>
<dbReference type="GO" id="GO:0007411">
    <property type="term" value="P:axon guidance"/>
    <property type="evidence" value="ECO:0007669"/>
    <property type="project" value="TreeGrafter"/>
</dbReference>
<feature type="domain" description="EGF-like" evidence="46">
    <location>
        <begin position="448"/>
        <end position="484"/>
    </location>
</feature>
<feature type="disulfide bond" evidence="42">
    <location>
        <begin position="1009"/>
        <end position="1018"/>
    </location>
</feature>
<feature type="disulfide bond" evidence="42">
    <location>
        <begin position="1353"/>
        <end position="1362"/>
    </location>
</feature>
<evidence type="ECO:0000256" key="25">
    <source>
        <dbReference type="ARBA" id="ARBA00023159"/>
    </source>
</evidence>
<dbReference type="FunFam" id="2.10.25.10:FF:000327">
    <property type="entry name" value="neurogenic locus notch homolog protein 4"/>
    <property type="match status" value="1"/>
</dbReference>
<dbReference type="FunFam" id="1.25.40.20:FF:000005">
    <property type="entry name" value="Neurogenic locus notch 1"/>
    <property type="match status" value="1"/>
</dbReference>
<dbReference type="Pfam" id="PF01553">
    <property type="entry name" value="Acyltransferase"/>
    <property type="match status" value="1"/>
</dbReference>
<keyword evidence="24 40" id="KW-1015">Disulfide bond</keyword>
<feature type="binding site" evidence="39">
    <location>
        <position position="738"/>
    </location>
    <ligand>
        <name>Ca(2+)</name>
        <dbReference type="ChEBI" id="CHEBI:29108"/>
        <label>2</label>
    </ligand>
</feature>
<dbReference type="GO" id="GO:0001525">
    <property type="term" value="P:angiogenesis"/>
    <property type="evidence" value="ECO:0007669"/>
    <property type="project" value="UniProtKB-KW"/>
</dbReference>
<comment type="domain">
    <text evidence="43">The HXXXXD motif is essential for acyltransferase activity and may constitute the binding site for the phosphate moiety of the glycerol-3-phosphate.</text>
</comment>
<feature type="domain" description="EGF-like" evidence="46">
    <location>
        <begin position="680"/>
        <end position="718"/>
    </location>
</feature>
<feature type="transmembrane region" description="Helical" evidence="45">
    <location>
        <begin position="32"/>
        <end position="52"/>
    </location>
</feature>
<comment type="catalytic activity">
    <reaction evidence="30">
        <text>1-hexadecanoyl-sn-glycero-3-phosphate + (9Z)-octadecenoyl-CoA = 1-hexadecanoyl-2-(9Z-octadecenoyl)-sn-glycero-3-phosphate + CoA</text>
        <dbReference type="Rhea" id="RHEA:33187"/>
        <dbReference type="ChEBI" id="CHEBI:57287"/>
        <dbReference type="ChEBI" id="CHEBI:57387"/>
        <dbReference type="ChEBI" id="CHEBI:57518"/>
        <dbReference type="ChEBI" id="CHEBI:64839"/>
    </reaction>
    <physiologicalReaction direction="left-to-right" evidence="30">
        <dbReference type="Rhea" id="RHEA:33188"/>
    </physiologicalReaction>
</comment>
<feature type="domain" description="EGF-like" evidence="46">
    <location>
        <begin position="1535"/>
        <end position="1573"/>
    </location>
</feature>
<dbReference type="InterPro" id="IPR049883">
    <property type="entry name" value="NOTCH1_EGF-like"/>
</dbReference>
<dbReference type="InterPro" id="IPR002110">
    <property type="entry name" value="Ankyrin_rpt"/>
</dbReference>
<dbReference type="GO" id="GO:0005886">
    <property type="term" value="C:plasma membrane"/>
    <property type="evidence" value="ECO:0007669"/>
    <property type="project" value="UniProtKB-SubCell"/>
</dbReference>
<dbReference type="SUPFAM" id="SSF57196">
    <property type="entry name" value="EGF/Laminin"/>
    <property type="match status" value="18"/>
</dbReference>
<dbReference type="EMBL" id="OW240920">
    <property type="protein sequence ID" value="CAH2316714.1"/>
    <property type="molecule type" value="Genomic_DNA"/>
</dbReference>
<evidence type="ECO:0000256" key="17">
    <source>
        <dbReference type="ARBA" id="ARBA00022782"/>
    </source>
</evidence>
<evidence type="ECO:0000256" key="35">
    <source>
        <dbReference type="ARBA" id="ARBA00048973"/>
    </source>
</evidence>
<feature type="domain" description="EGF-like" evidence="46">
    <location>
        <begin position="1451"/>
        <end position="1487"/>
    </location>
</feature>
<dbReference type="FunFam" id="2.10.25.10:FF:000391">
    <property type="entry name" value="Weary, isoform C"/>
    <property type="match status" value="1"/>
</dbReference>
<dbReference type="GO" id="GO:0042659">
    <property type="term" value="P:regulation of cell fate specification"/>
    <property type="evidence" value="ECO:0007669"/>
    <property type="project" value="UniProtKB-ARBA"/>
</dbReference>
<keyword evidence="18 39" id="KW-0106">Calcium</keyword>
<feature type="disulfide bond" evidence="42">
    <location>
        <begin position="988"/>
        <end position="998"/>
    </location>
</feature>
<dbReference type="PRINTS" id="PR01452">
    <property type="entry name" value="LNOTCHREPEAT"/>
</dbReference>
<evidence type="ECO:0000256" key="8">
    <source>
        <dbReference type="ARBA" id="ARBA00005847"/>
    </source>
</evidence>
<dbReference type="FunFam" id="2.10.25.10:FF:000095">
    <property type="entry name" value="Notch, isoform B"/>
    <property type="match status" value="1"/>
</dbReference>
<dbReference type="SMART" id="SM00004">
    <property type="entry name" value="NL"/>
    <property type="match status" value="3"/>
</dbReference>
<dbReference type="InterPro" id="IPR002123">
    <property type="entry name" value="Plipid/glycerol_acylTrfase"/>
</dbReference>
<evidence type="ECO:0000256" key="12">
    <source>
        <dbReference type="ARBA" id="ARBA00022657"/>
    </source>
</evidence>
<feature type="disulfide bond" evidence="40">
    <location>
        <begin position="762"/>
        <end position="773"/>
    </location>
</feature>
<dbReference type="SMART" id="SM00179">
    <property type="entry name" value="EGF_CA"/>
    <property type="match status" value="32"/>
</dbReference>
<dbReference type="GO" id="GO:0055123">
    <property type="term" value="P:digestive system development"/>
    <property type="evidence" value="ECO:0007669"/>
    <property type="project" value="UniProtKB-ARBA"/>
</dbReference>
<feature type="disulfide bond" evidence="42">
    <location>
        <begin position="822"/>
        <end position="831"/>
    </location>
</feature>
<feature type="domain" description="EGF-like" evidence="46">
    <location>
        <begin position="640"/>
        <end position="678"/>
    </location>
</feature>
<evidence type="ECO:0000256" key="37">
    <source>
        <dbReference type="ARBA" id="ARBA00049491"/>
    </source>
</evidence>
<feature type="disulfide bond" evidence="42">
    <location>
        <begin position="380"/>
        <end position="397"/>
    </location>
</feature>
<accession>A0AAD1T4V1</accession>
<feature type="disulfide bond" evidence="42">
    <location>
        <begin position="1085"/>
        <end position="1094"/>
    </location>
</feature>
<dbReference type="InterPro" id="IPR011656">
    <property type="entry name" value="Notch_NODP_dom"/>
</dbReference>
<feature type="domain" description="EGF-like" evidence="46">
    <location>
        <begin position="946"/>
        <end position="982"/>
    </location>
</feature>
<evidence type="ECO:0000256" key="20">
    <source>
        <dbReference type="ARBA" id="ARBA00022989"/>
    </source>
</evidence>
<keyword evidence="25" id="KW-0010">Activator</keyword>
<evidence type="ECO:0000256" key="32">
    <source>
        <dbReference type="ARBA" id="ARBA00048105"/>
    </source>
</evidence>
<dbReference type="FunFam" id="3.30.300.320:FF:000001">
    <property type="entry name" value="Neurogenic locus notch 1"/>
    <property type="match status" value="1"/>
</dbReference>
<evidence type="ECO:0000256" key="40">
    <source>
        <dbReference type="PIRSR" id="PIRSR002279-2"/>
    </source>
</evidence>
<feature type="domain" description="EGF-like" evidence="46">
    <location>
        <begin position="871"/>
        <end position="907"/>
    </location>
</feature>
<dbReference type="GO" id="GO:0006357">
    <property type="term" value="P:regulation of transcription by RNA polymerase II"/>
    <property type="evidence" value="ECO:0007669"/>
    <property type="project" value="UniProtKB-ARBA"/>
</dbReference>
<dbReference type="Gene3D" id="1.25.40.20">
    <property type="entry name" value="Ankyrin repeat-containing domain"/>
    <property type="match status" value="1"/>
</dbReference>
<dbReference type="InterPro" id="IPR022362">
    <property type="entry name" value="Notch_1"/>
</dbReference>
<keyword evidence="43" id="KW-0444">Lipid biosynthesis</keyword>
<dbReference type="SMART" id="SM00248">
    <property type="entry name" value="ANK"/>
    <property type="match status" value="6"/>
</dbReference>
<feature type="disulfide bond" evidence="42">
    <location>
        <begin position="1401"/>
        <end position="1410"/>
    </location>
</feature>
<evidence type="ECO:0000259" key="46">
    <source>
        <dbReference type="PROSITE" id="PS50026"/>
    </source>
</evidence>
<evidence type="ECO:0000256" key="28">
    <source>
        <dbReference type="ARBA" id="ARBA00023180"/>
    </source>
</evidence>
<feature type="disulfide bond" evidence="42">
    <location>
        <begin position="1664"/>
        <end position="1681"/>
    </location>
</feature>
<dbReference type="GO" id="GO:0043235">
    <property type="term" value="C:receptor complex"/>
    <property type="evidence" value="ECO:0007669"/>
    <property type="project" value="TreeGrafter"/>
</dbReference>
<keyword evidence="13 45" id="KW-0812">Transmembrane</keyword>
<keyword evidence="43" id="KW-0443">Lipid metabolism</keyword>
<dbReference type="FunFam" id="2.10.25.10:FF:000157">
    <property type="entry name" value="Neurogenic locus notch protein 1"/>
    <property type="match status" value="1"/>
</dbReference>
<evidence type="ECO:0000256" key="2">
    <source>
        <dbReference type="ARBA" id="ARBA00000300"/>
    </source>
</evidence>
<keyword evidence="17" id="KW-0221">Differentiation</keyword>
<feature type="domain" description="EGF-like" evidence="46">
    <location>
        <begin position="1213"/>
        <end position="1249"/>
    </location>
</feature>
<feature type="disulfide bond" evidence="42">
    <location>
        <begin position="649"/>
        <end position="666"/>
    </location>
</feature>
<dbReference type="InterPro" id="IPR013032">
    <property type="entry name" value="EGF-like_CS"/>
</dbReference>
<dbReference type="GO" id="GO:0060429">
    <property type="term" value="P:epithelium development"/>
    <property type="evidence" value="ECO:0007669"/>
    <property type="project" value="UniProtKB-ARBA"/>
</dbReference>
<dbReference type="PROSITE" id="PS50258">
    <property type="entry name" value="LNR"/>
    <property type="match status" value="3"/>
</dbReference>
<feature type="domain" description="LNR" evidence="47">
    <location>
        <begin position="1795"/>
        <end position="1838"/>
    </location>
</feature>
<feature type="domain" description="EGF-like" evidence="46">
    <location>
        <begin position="1327"/>
        <end position="1363"/>
    </location>
</feature>
<feature type="binding site" evidence="39">
    <location>
        <position position="723"/>
    </location>
    <ligand>
        <name>Ca(2+)</name>
        <dbReference type="ChEBI" id="CHEBI:29108"/>
        <label>2</label>
    </ligand>
</feature>
<feature type="domain" description="EGF-like" evidence="46">
    <location>
        <begin position="1376"/>
        <end position="1411"/>
    </location>
</feature>
<evidence type="ECO:0000256" key="45">
    <source>
        <dbReference type="SAM" id="Phobius"/>
    </source>
</evidence>
<feature type="transmembrane region" description="Helical" evidence="45">
    <location>
        <begin position="1997"/>
        <end position="2017"/>
    </location>
</feature>
<feature type="domain" description="EGF-like" evidence="46">
    <location>
        <begin position="1251"/>
        <end position="1287"/>
    </location>
</feature>
<evidence type="ECO:0000256" key="26">
    <source>
        <dbReference type="ARBA" id="ARBA00023163"/>
    </source>
</evidence>
<feature type="binding site" evidence="39">
    <location>
        <position position="737"/>
    </location>
    <ligand>
        <name>Ca(2+)</name>
        <dbReference type="ChEBI" id="CHEBI:29108"/>
        <label>2</label>
    </ligand>
</feature>
<name>A0AAD1T4V1_PELCU</name>
<feature type="domain" description="EGF-like" evidence="46">
    <location>
        <begin position="1137"/>
        <end position="1173"/>
    </location>
</feature>
<dbReference type="GO" id="GO:0005509">
    <property type="term" value="F:calcium ion binding"/>
    <property type="evidence" value="ECO:0007669"/>
    <property type="project" value="InterPro"/>
</dbReference>
<keyword evidence="28" id="KW-0325">Glycoprotein</keyword>
<dbReference type="FunFam" id="2.10.25.10:FF:000309">
    <property type="entry name" value="Uncharacterized protein, isoform A"/>
    <property type="match status" value="1"/>
</dbReference>
<dbReference type="InterPro" id="IPR001881">
    <property type="entry name" value="EGF-like_Ca-bd_dom"/>
</dbReference>
<comment type="similarity">
    <text evidence="8">Belongs to the NOTCH family.</text>
</comment>
<evidence type="ECO:0000256" key="29">
    <source>
        <dbReference type="ARBA" id="ARBA00023242"/>
    </source>
</evidence>
<keyword evidence="23 45" id="KW-0472">Membrane</keyword>
<dbReference type="Pfam" id="PF00008">
    <property type="entry name" value="EGF"/>
    <property type="match status" value="24"/>
</dbReference>
<dbReference type="GO" id="GO:0009952">
    <property type="term" value="P:anterior/posterior pattern specification"/>
    <property type="evidence" value="ECO:0007669"/>
    <property type="project" value="UniProtKB-ARBA"/>
</dbReference>
<dbReference type="PROSITE" id="PS50297">
    <property type="entry name" value="ANK_REP_REGION"/>
    <property type="match status" value="4"/>
</dbReference>
<evidence type="ECO:0000256" key="39">
    <source>
        <dbReference type="PIRSR" id="PIRSR002279-1"/>
    </source>
</evidence>
<feature type="disulfide bond" evidence="42">
    <location>
        <begin position="1277"/>
        <end position="1286"/>
    </location>
</feature>
<dbReference type="GO" id="GO:0009792">
    <property type="term" value="P:embryo development ending in birth or egg hatching"/>
    <property type="evidence" value="ECO:0007669"/>
    <property type="project" value="UniProtKB-ARBA"/>
</dbReference>
<feature type="disulfide bond" evidence="42">
    <location>
        <begin position="1477"/>
        <end position="1486"/>
    </location>
</feature>
<feature type="domain" description="EGF-like" evidence="46">
    <location>
        <begin position="834"/>
        <end position="869"/>
    </location>
</feature>
<dbReference type="FunFam" id="2.10.25.10:FF:000524">
    <property type="entry name" value="Neurogenic locus notch protein 1"/>
    <property type="match status" value="1"/>
</dbReference>
<feature type="compositionally biased region" description="Low complexity" evidence="44">
    <location>
        <begin position="2755"/>
        <end position="2774"/>
    </location>
</feature>
<feature type="domain" description="LNR" evidence="47">
    <location>
        <begin position="1757"/>
        <end position="1794"/>
    </location>
</feature>
<feature type="disulfide bond" evidence="42">
    <location>
        <begin position="1683"/>
        <end position="1692"/>
    </location>
</feature>
<feature type="disulfide bond" evidence="40">
    <location>
        <begin position="684"/>
        <end position="697"/>
    </location>
</feature>
<dbReference type="FunFam" id="2.10.25.10:FF:000060">
    <property type="entry name" value="Neurogenic locus notch protein 1"/>
    <property type="match status" value="1"/>
</dbReference>
<dbReference type="InterPro" id="IPR051355">
    <property type="entry name" value="Notch/Slit_guidance"/>
</dbReference>
<dbReference type="FunFam" id="2.10.25.10:FF:000279">
    <property type="entry name" value="Neurogenic locus notch 1"/>
    <property type="match status" value="1"/>
</dbReference>
<comment type="caution">
    <text evidence="42">Lacks conserved residue(s) required for the propagation of feature annotation.</text>
</comment>
<dbReference type="SUPFAM" id="SSF69593">
    <property type="entry name" value="Glycerol-3-phosphate (1)-acyltransferase"/>
    <property type="match status" value="1"/>
</dbReference>
<dbReference type="GO" id="GO:0050768">
    <property type="term" value="P:negative regulation of neurogenesis"/>
    <property type="evidence" value="ECO:0007669"/>
    <property type="project" value="UniProtKB-ARBA"/>
</dbReference>
<feature type="domain" description="EGF-like" evidence="46">
    <location>
        <begin position="1175"/>
        <end position="1211"/>
    </location>
</feature>
<dbReference type="SUPFAM" id="SSF57184">
    <property type="entry name" value="Growth factor receptor domain"/>
    <property type="match status" value="5"/>
</dbReference>
<feature type="disulfide bond" evidence="40">
    <location>
        <begin position="691"/>
        <end position="706"/>
    </location>
</feature>
<feature type="compositionally biased region" description="Polar residues" evidence="44">
    <location>
        <begin position="2775"/>
        <end position="2788"/>
    </location>
</feature>
<keyword evidence="43" id="KW-1208">Phospholipid metabolism</keyword>
<dbReference type="GO" id="GO:0007422">
    <property type="term" value="P:peripheral nervous system development"/>
    <property type="evidence" value="ECO:0007669"/>
    <property type="project" value="UniProtKB-ARBA"/>
</dbReference>
<dbReference type="InterPro" id="IPR004552">
    <property type="entry name" value="AGP_acyltrans"/>
</dbReference>
<dbReference type="Pfam" id="PF00023">
    <property type="entry name" value="Ank"/>
    <property type="match status" value="1"/>
</dbReference>
<feature type="transmembrane region" description="Helical" evidence="45">
    <location>
        <begin position="125"/>
        <end position="143"/>
    </location>
</feature>
<keyword evidence="27" id="KW-0675">Receptor</keyword>
<dbReference type="Pfam" id="PF06816">
    <property type="entry name" value="NOD"/>
    <property type="match status" value="1"/>
</dbReference>
<dbReference type="FunFam" id="2.10.25.10:FF:000004">
    <property type="entry name" value="Neurogenic locus notch 1"/>
    <property type="match status" value="7"/>
</dbReference>
<evidence type="ECO:0000256" key="38">
    <source>
        <dbReference type="ARBA" id="ARBA00049561"/>
    </source>
</evidence>
<feature type="binding site" evidence="39">
    <location>
        <position position="761"/>
    </location>
    <ligand>
        <name>Ca(2+)</name>
        <dbReference type="ChEBI" id="CHEBI:29108"/>
        <label>3</label>
    </ligand>
</feature>
<dbReference type="EC" id="2.3.1.51" evidence="43"/>
<evidence type="ECO:0000256" key="16">
    <source>
        <dbReference type="ARBA" id="ARBA00022737"/>
    </source>
</evidence>
<feature type="disulfide bond" evidence="40">
    <location>
        <begin position="724"/>
        <end position="735"/>
    </location>
</feature>
<feature type="disulfide bond" evidence="42">
    <location>
        <begin position="1239"/>
        <end position="1248"/>
    </location>
</feature>
<comment type="catalytic activity">
    <reaction evidence="32">
        <text>1-(6Z,9Z,12Z-octadecatrienoyl)-sn-glycero-3-phosphate + (9Z)-octadecenoyl-CoA = (6Z,9Z,12Z)-octadecatrienoyl-2-(9Z)-octadecenoyl-sn-glycero-3-phosphate + CoA</text>
        <dbReference type="Rhea" id="RHEA:37179"/>
        <dbReference type="ChEBI" id="CHEBI:57287"/>
        <dbReference type="ChEBI" id="CHEBI:57387"/>
        <dbReference type="ChEBI" id="CHEBI:74581"/>
        <dbReference type="ChEBI" id="CHEBI:74582"/>
    </reaction>
    <physiologicalReaction direction="left-to-right" evidence="32">
        <dbReference type="Rhea" id="RHEA:37180"/>
    </physiologicalReaction>
</comment>
<feature type="repeat" description="ANK" evidence="41">
    <location>
        <begin position="2259"/>
        <end position="2291"/>
    </location>
</feature>
<feature type="disulfide bond" evidence="40 42">
    <location>
        <begin position="708"/>
        <end position="717"/>
    </location>
</feature>
<dbReference type="GO" id="GO:0048732">
    <property type="term" value="P:gland development"/>
    <property type="evidence" value="ECO:0007669"/>
    <property type="project" value="UniProtKB-ARBA"/>
</dbReference>
<dbReference type="Proteomes" id="UP001295444">
    <property type="component" value="Chromosome 09"/>
</dbReference>
<feature type="disulfide bond" evidence="42">
    <location>
        <begin position="838"/>
        <end position="848"/>
    </location>
</feature>
<feature type="binding site" evidence="39">
    <location>
        <position position="721"/>
    </location>
    <ligand>
        <name>Ca(2+)</name>
        <dbReference type="ChEBI" id="CHEBI:29108"/>
        <label>2</label>
    </ligand>
</feature>
<dbReference type="GO" id="GO:0003841">
    <property type="term" value="F:1-acylglycerol-3-phosphate O-acyltransferase activity"/>
    <property type="evidence" value="ECO:0007669"/>
    <property type="project" value="UniProtKB-UniRule"/>
</dbReference>
<dbReference type="Pfam" id="PF13637">
    <property type="entry name" value="Ank_4"/>
    <property type="match status" value="1"/>
</dbReference>
<evidence type="ECO:0000256" key="30">
    <source>
        <dbReference type="ARBA" id="ARBA00047525"/>
    </source>
</evidence>
<dbReference type="Pfam" id="PF07684">
    <property type="entry name" value="NODP"/>
    <property type="match status" value="1"/>
</dbReference>
<dbReference type="FunFam" id="2.10.25.10:FF:000031">
    <property type="entry name" value="neurogenic locus notch homolog protein 3"/>
    <property type="match status" value="2"/>
</dbReference>
<evidence type="ECO:0000256" key="1">
    <source>
        <dbReference type="ARBA" id="ARBA00000091"/>
    </source>
</evidence>
<feature type="binding site" evidence="39">
    <location>
        <position position="776"/>
    </location>
    <ligand>
        <name>Ca(2+)</name>
        <dbReference type="ChEBI" id="CHEBI:29108"/>
        <label>3</label>
    </ligand>
</feature>
<evidence type="ECO:0000256" key="44">
    <source>
        <dbReference type="SAM" id="MobiDB-lite"/>
    </source>
</evidence>
<keyword evidence="43" id="KW-0808">Transferase</keyword>
<feature type="binding site" evidence="39">
    <location>
        <position position="758"/>
    </location>
    <ligand>
        <name>Ca(2+)</name>
        <dbReference type="ChEBI" id="CHEBI:29108"/>
        <label>3</label>
    </ligand>
</feature>
<feature type="disulfide bond" evidence="42">
    <location>
        <begin position="1201"/>
        <end position="1210"/>
    </location>
</feature>
<feature type="domain" description="EGF-like" evidence="46">
    <location>
        <begin position="1289"/>
        <end position="1325"/>
    </location>
</feature>
<comment type="catalytic activity">
    <reaction evidence="33">
        <text>1-(9Z,12Z,15Z)-octadecatrienoyl-sn-glycero-3-phosphate + (9Z)-octadecenoyl-CoA = 1-(9Z,12Z,15Z)-octadecatrienoyl-2-(9Z)-octadecenoyl-sn-glycero-3-phosphate + CoA</text>
        <dbReference type="Rhea" id="RHEA:37139"/>
        <dbReference type="ChEBI" id="CHEBI:57287"/>
        <dbReference type="ChEBI" id="CHEBI:57387"/>
        <dbReference type="ChEBI" id="CHEBI:74549"/>
        <dbReference type="ChEBI" id="CHEBI:74550"/>
    </reaction>
    <physiologicalReaction direction="left-to-right" evidence="33">
        <dbReference type="Rhea" id="RHEA:37140"/>
    </physiologicalReaction>
</comment>
<dbReference type="Pfam" id="PF12796">
    <property type="entry name" value="Ank_2"/>
    <property type="match status" value="1"/>
</dbReference>
<evidence type="ECO:0000256" key="15">
    <source>
        <dbReference type="ARBA" id="ARBA00022729"/>
    </source>
</evidence>
<feature type="binding site" evidence="39">
    <location>
        <position position="759"/>
    </location>
    <ligand>
        <name>Ca(2+)</name>
        <dbReference type="ChEBI" id="CHEBI:29108"/>
        <label>3</label>
    </ligand>
</feature>
<feature type="disulfide bond" evidence="42">
    <location>
        <begin position="934"/>
        <end position="943"/>
    </location>
</feature>
<keyword evidence="9" id="KW-0217">Developmental protein</keyword>
<feature type="region of interest" description="Disordered" evidence="44">
    <location>
        <begin position="2392"/>
        <end position="2491"/>
    </location>
</feature>
<feature type="region of interest" description="Disordered" evidence="44">
    <location>
        <begin position="2030"/>
        <end position="2077"/>
    </location>
</feature>
<sequence>MDLWWVFWVSMMFLVPLLLMEISPAFKFHFKITSYCILCLILSALAAPVCLLKSGGRNVNNMRVISMFVRTMKYVFGLRFEVKGLENFNIDGPCVIISNHQSILDMMGLMEILPDRCVQIAKKELMFAGSVGLITYLGGVIYINRKRTSDAKSIMTDVAKAMIDDNLKVWVYPEGTRNNTGDLLPFKKGAFHLARQAEVPIIPVVYSSFSSFYNKEKHLFTGGTIKVEILPKIDTSVIKEEDVAVLTERCYDTMRQVFFRLSNKPYKINRDVAVYLVHSLRCTQPSEMCLNNGKCELTSNVNGICKFFSLHHDENFGCGAPFYCECSGTFNILRKGCIMQVDCGLVLAGMEPDFTCKCPLGYSDKVCLTPGDHPCVNNPCRNGGTCDLLPSLTEYKCRCPPGLTGDTCQQADPCASNPCGNGGKCVPFEAQYVCRCPPGFHGSTCRQDINECNQSPCKNGGTCINEFGSYQCTCRNKFTGKNCEVPYVPCNPSPCHNGGTCRQTDDTSYECTCLPGFSGMNCEENIDDCPSNNCRNGGTCVDGVNTYNCQCPPDWTGQYCTEDVDECQLMPNACQNGGTCHNNHGGYNCVCVNGWTGEDCSENIDDCANAACSGGATCHDRVASFFCECPHGRTGLLCHLNDACISNPCNEGSNCDTNPVNGKAICTCPSGYTGPACNDDVNECSLGANPCEHAGKCINTLGSFQCHCLPGYSGPRCEIDVNECLSNPCQNEATCLDQIGEFQCICMPGYEGVYCEINTDECASGPCLHNGKCIDKINEYHCECPTGFSGYQCQYDIDECASTPCKNGAKCVDGPNTYTCECTEGFTGQHCEQDINECNPDPCHYGTCKDGIATFTCLCTPGYTGQRCEINIDECHSMPCQNGGECQDRDNAYFCKCPKGTKGTNCEINLDDCASNPCDSGKCIDKIDGYECTCEPGYTGKMCNINIDECTSNPCRNGGTCKDGINGFTCVCPEGFQDHMCLSEVNECNSNPCIHGTCHDGVNGYKCECDSGWSGTNCDINNDECESNPCMNGGTCKDMTSGYVCTCREGFSGPNCQTNINECASNPCLNQGSCIDDVAGYKCNCILPYTGATCKDILAPCANSPCKNGGKCQESEDYESFSCICPAGWQGQTCEIDINECVKSPCRNGAVCQNTNGSYRCACKPGYSGRNCETDIDDCQPNPCHNGGSCSDGINTFFCNCLAGFRGPKCEEDINECASNPCRNGANCTDCVNSYTCTCPVGFSGIHCENNTPDCTESSCFNGGTCVDGINTFTCLCPPGFTGSYCQYDINECDSKPCLNGGTCLDSYGTYKCSCPQGYTGLNCQNLVRWCDSSPCKNGGKCWQTGNLYRCECNSGWTGFYCDVPSVSCDVAARQQGVDVAHLCRNSGICRDTGSTHSCLCQAGYTGSYCEEQVDECSPNPCQNGATCTDYLGGYSCECVAGYHGVNCSEEINECLSHPCQNGGTCIDLINTYKCSCPRGTQGVHCEINIDDCTPLYDIVSFEPKCFNNGECKDRVGGYYCKCPPGFVGERCEGDVNECLSNPCDARGTQNCVQLVNNYRCECRQGFTGRRCDSVLDGCKGKPCKNAGTCAVASNTERGFICKCPPGFDGATCEYNTLTCGNLRCQNDGACISTSNGFKCLCKEGTTGQFCQYLVSSPCNSNPCYNGGTCKFVSETPFFQCHCPRNFNGLYCHILDYEFSGGLGQDIVPPKIEERCEIAMCAEQAGNKICNANCNSHACGWDGGDCSLNFNDPWKNCTQSLQCWKYFNDGKCDSQCNNAGCLYDGFDCQKLEVQCNPLYDQYCKDHFQDGHCDQGCNNAECEWDGLDCAENMPEKLAEGTLMLVVLMPPENLKNNSVNFLRELSRVLHTNVVFKKDNKGEYMIFPYYGNKEELKKHHIKRSIKDWPDYPTTMFNKMKDSLVYGRHRREIDQMEVRGSIVYLEIDNRQCFQASSQCFDSATDVAAFLGALASIGSLDIPYKIEAVKSETVETRNNPTLYSVLSVVALLVLLALVFGGIMMNKKRRREHGQLWLPEGFNPKESSKKKRREPLGEDSVGLKPLKNGADGSLMDDNQNEWGDEETLDNKRFRYEEQVMLPELSNQTDHRQWTQQHLDAADLRIPAMAPTPPQGEIDADCMDVNVRGPDGFTPLMIAACSGGGLETGNCEEEEDASANMISDFIGQGANLHNQTDRTGETALHLAARYARADAAKRLLESSADSNVQDNMGRTPLHAAVAADAQGVFQILIRNRATDLDARMYDGTTPLILAARLAVEGMVEELINSHADVNAVDELGKSALHWAAAVNNIDAATVLLKNGANKDMQNNKEETPLFLAAREGSYETAKVLLDHYANRDITDHMDRLPRDIAQERMHHDIVQLLDEYNLVRSPQLHNGSMGGQTLSPPICSPNGYIGNMKSSVQGKKARKPSTKGTGCKDSKDLKARRKKSQDGKNGIMDSGSSGVLSPVDSLESPHGYLSDVASPPLMTSPFQQSPSMPLNHLTTLQDSHISMNHLNMATKQEITTGNTNRMTFDGMTPRLSHLPVSSPSAVLSNGSMQFTVGGAPMNGQCEWFTRLQNGMVQNPYNVMRSNLQQGSHQQSQGLQHNLMASMHNGLPATTLSQMMSYQAMPNTRLSNQPHLMQAQQLQQMQQQQNLQLQQQNLQQQQLHNSNSSSATHMAASFCSSELSQPDIQQITNNSIHAIMPQETQILTSSLPTTLTQSMSTTQFLTPPSQHSYSSPMDNTPNHQLQVSDHPFLTPSPESPDQWSSSSPHSDWSEGISSPPTSMQSQHTHIPEAFK</sequence>
<feature type="disulfide bond" evidence="42">
    <location>
        <begin position="1523"/>
        <end position="1532"/>
    </location>
</feature>
<dbReference type="GO" id="GO:0008654">
    <property type="term" value="P:phospholipid biosynthetic process"/>
    <property type="evidence" value="ECO:0007669"/>
    <property type="project" value="UniProtKB-KW"/>
</dbReference>
<evidence type="ECO:0000256" key="27">
    <source>
        <dbReference type="ARBA" id="ARBA00023170"/>
    </source>
</evidence>
<dbReference type="InterPro" id="IPR010660">
    <property type="entry name" value="Notch_NOD_dom"/>
</dbReference>
<dbReference type="Gene3D" id="3.30.70.3310">
    <property type="match status" value="1"/>
</dbReference>
<keyword evidence="20 45" id="KW-1133">Transmembrane helix</keyword>
<feature type="disulfide bond" evidence="40 42">
    <location>
        <begin position="784"/>
        <end position="793"/>
    </location>
</feature>
<reference evidence="48" key="1">
    <citation type="submission" date="2022-03" db="EMBL/GenBank/DDBJ databases">
        <authorList>
            <person name="Alioto T."/>
            <person name="Alioto T."/>
            <person name="Gomez Garrido J."/>
        </authorList>
    </citation>
    <scope>NUCLEOTIDE SEQUENCE</scope>
</reference>
<dbReference type="FunFam" id="2.10.25.10:FF:000100">
    <property type="entry name" value="neurogenic locus notch homolog protein 3"/>
    <property type="match status" value="1"/>
</dbReference>
<evidence type="ECO:0000256" key="34">
    <source>
        <dbReference type="ARBA" id="ARBA00048956"/>
    </source>
</evidence>
<feature type="domain" description="EGF-like" evidence="46">
    <location>
        <begin position="984"/>
        <end position="1019"/>
    </location>
</feature>
<feature type="domain" description="LNR" evidence="47">
    <location>
        <begin position="1716"/>
        <end position="1756"/>
    </location>
</feature>
<evidence type="ECO:0000256" key="5">
    <source>
        <dbReference type="ARBA" id="ARBA00004086"/>
    </source>
</evidence>
<feature type="binding site" evidence="39">
    <location>
        <position position="720"/>
    </location>
    <ligand>
        <name>Ca(2+)</name>
        <dbReference type="ChEBI" id="CHEBI:29108"/>
        <label>2</label>
    </ligand>
</feature>
<dbReference type="FunFam" id="2.10.25.10:FF:000558">
    <property type="entry name" value="Neurogenic locus notch homolog protein 1"/>
    <property type="match status" value="1"/>
</dbReference>
<feature type="disulfide bond" evidence="42">
    <location>
        <begin position="399"/>
        <end position="408"/>
    </location>
</feature>
<evidence type="ECO:0000256" key="19">
    <source>
        <dbReference type="ARBA" id="ARBA00022976"/>
    </source>
</evidence>
<feature type="disulfide bond" evidence="40 42">
    <location>
        <begin position="746"/>
        <end position="755"/>
    </location>
</feature>
<comment type="catalytic activity">
    <reaction evidence="2">
        <text>a 1-acyl-sn-glycero-3-phosphate + an acyl-CoA = a 1,2-diacyl-sn-glycero-3-phosphate + CoA</text>
        <dbReference type="Rhea" id="RHEA:19709"/>
        <dbReference type="ChEBI" id="CHEBI:57287"/>
        <dbReference type="ChEBI" id="CHEBI:57970"/>
        <dbReference type="ChEBI" id="CHEBI:58342"/>
        <dbReference type="ChEBI" id="CHEBI:58608"/>
        <dbReference type="EC" id="2.3.1.51"/>
    </reaction>
    <physiologicalReaction direction="left-to-right" evidence="2">
        <dbReference type="Rhea" id="RHEA:19710"/>
    </physiologicalReaction>
</comment>
<comment type="function">
    <text evidence="5">Converts 1-acyl-sn-glycerol-3-phosphate (lysophosphatidic acid or LPA) into 1,2-diacyl-sn-glycerol-3-phosphate (phosphatidic acid or PA) by incorporating an acyl moiety at the sn-2 position of the glycerol backbone.</text>
</comment>
<feature type="compositionally biased region" description="Polar residues" evidence="44">
    <location>
        <begin position="2664"/>
        <end position="2675"/>
    </location>
</feature>
<dbReference type="GO" id="GO:0010001">
    <property type="term" value="P:glial cell differentiation"/>
    <property type="evidence" value="ECO:0007669"/>
    <property type="project" value="UniProtKB-ARBA"/>
</dbReference>
<dbReference type="PRINTS" id="PR00010">
    <property type="entry name" value="EGFBLOOD"/>
</dbReference>
<feature type="disulfide bond" evidence="42">
    <location>
        <begin position="551"/>
        <end position="560"/>
    </location>
</feature>
<dbReference type="CDD" id="cd07989">
    <property type="entry name" value="LPLAT_AGPAT-like"/>
    <property type="match status" value="1"/>
</dbReference>
<dbReference type="Pfam" id="PF12661">
    <property type="entry name" value="hEGF"/>
    <property type="match status" value="4"/>
</dbReference>
<dbReference type="Gene3D" id="2.10.25.10">
    <property type="entry name" value="Laminin"/>
    <property type="match status" value="34"/>
</dbReference>
<dbReference type="Gene3D" id="3.30.300.320">
    <property type="match status" value="1"/>
</dbReference>
<keyword evidence="14 39" id="KW-0479">Metal-binding</keyword>
<feature type="disulfide bond" evidence="42">
    <location>
        <begin position="897"/>
        <end position="906"/>
    </location>
</feature>
<dbReference type="PRINTS" id="PR01983">
    <property type="entry name" value="NOTCH"/>
</dbReference>
<feature type="disulfide bond" evidence="40">
    <location>
        <begin position="729"/>
        <end position="744"/>
    </location>
</feature>
<feature type="region of interest" description="Disordered" evidence="44">
    <location>
        <begin position="2656"/>
        <end position="2675"/>
    </location>
</feature>
<dbReference type="FunFam" id="2.10.25.10:FF:000136">
    <property type="entry name" value="Neurogenic locus notch 1"/>
    <property type="match status" value="1"/>
</dbReference>
<keyword evidence="22 41" id="KW-0040">ANK repeat</keyword>
<proteinExistence type="inferred from homology"/>
<dbReference type="PANTHER" id="PTHR45836:SF23">
    <property type="entry name" value="NEUROGENIC LOCUS NOTCH HOMOLOG PROTEIN 1"/>
    <property type="match status" value="1"/>
</dbReference>
<feature type="disulfide bond" evidence="42">
    <location>
        <begin position="591"/>
        <end position="600"/>
    </location>
</feature>